<dbReference type="HOGENOM" id="CLU_117164_0_0_5"/>
<dbReference type="eggNOG" id="ENOG50330RW">
    <property type="taxonomic scope" value="Bacteria"/>
</dbReference>
<dbReference type="STRING" id="314271.RB2654_09944"/>
<proteinExistence type="predicted"/>
<dbReference type="EMBL" id="AAMT01000005">
    <property type="protein sequence ID" value="EAQ13383.1"/>
    <property type="molecule type" value="Genomic_DNA"/>
</dbReference>
<evidence type="ECO:0000256" key="1">
    <source>
        <dbReference type="SAM" id="SignalP"/>
    </source>
</evidence>
<dbReference type="AlphaFoldDB" id="A3VEP5"/>
<feature type="signal peptide" evidence="1">
    <location>
        <begin position="1"/>
        <end position="16"/>
    </location>
</feature>
<reference evidence="2 3" key="1">
    <citation type="journal article" date="2010" name="J. Bacteriol.">
        <title>Genome sequences of Pelagibaca bermudensis HTCC2601T and Maritimibacter alkaliphilus HTCC2654T, the type strains of two marine Roseobacter genera.</title>
        <authorList>
            <person name="Thrash J.C."/>
            <person name="Cho J.C."/>
            <person name="Ferriera S."/>
            <person name="Johnson J."/>
            <person name="Vergin K.L."/>
            <person name="Giovannoni S.J."/>
        </authorList>
    </citation>
    <scope>NUCLEOTIDE SEQUENCE [LARGE SCALE GENOMIC DNA]</scope>
    <source>
        <strain evidence="2 3">HTCC2654</strain>
    </source>
</reference>
<evidence type="ECO:0000313" key="2">
    <source>
        <dbReference type="EMBL" id="EAQ13383.1"/>
    </source>
</evidence>
<feature type="chain" id="PRO_5002661045" evidence="1">
    <location>
        <begin position="17"/>
        <end position="189"/>
    </location>
</feature>
<name>A3VEP5_9RHOB</name>
<evidence type="ECO:0000313" key="3">
    <source>
        <dbReference type="Proteomes" id="UP000002931"/>
    </source>
</evidence>
<keyword evidence="3" id="KW-1185">Reference proteome</keyword>
<dbReference type="Proteomes" id="UP000002931">
    <property type="component" value="Unassembled WGS sequence"/>
</dbReference>
<protein>
    <submittedName>
        <fullName evidence="2">Uncharacterized protein</fullName>
    </submittedName>
</protein>
<organism evidence="2 3">
    <name type="scientific">Maritimibacter alkaliphilus HTCC2654</name>
    <dbReference type="NCBI Taxonomy" id="314271"/>
    <lineage>
        <taxon>Bacteria</taxon>
        <taxon>Pseudomonadati</taxon>
        <taxon>Pseudomonadota</taxon>
        <taxon>Alphaproteobacteria</taxon>
        <taxon>Rhodobacterales</taxon>
        <taxon>Roseobacteraceae</taxon>
        <taxon>Maritimibacter</taxon>
    </lineage>
</organism>
<comment type="caution">
    <text evidence="2">The sequence shown here is derived from an EMBL/GenBank/DDBJ whole genome shotgun (WGS) entry which is preliminary data.</text>
</comment>
<accession>A3VEP5</accession>
<dbReference type="OrthoDB" id="7872144at2"/>
<sequence length="189" mass="20604">MRLFLALTLLAGPALADCPRPSDMAGNGVRFSASTGDVETFVRYADGSVESTVESETKPTVRAVLAKGMYLTRIFDLVDGKAENETRYSYPTALDNLPEPFPDGALTLTVEGFDGTDRFKSTETYTFGPASVLTIGTCAFAMIPVALSYGQEREIYHYLPEYGLSYLAESIAPDGAKTDYRYDTVMGLR</sequence>
<dbReference type="RefSeq" id="WP_008331089.1">
    <property type="nucleotide sequence ID" value="NZ_CH902578.1"/>
</dbReference>
<gene>
    <name evidence="2" type="ORF">RB2654_09944</name>
</gene>
<keyword evidence="1" id="KW-0732">Signal</keyword>